<feature type="region of interest" description="Disordered" evidence="1">
    <location>
        <begin position="1"/>
        <end position="39"/>
    </location>
</feature>
<organism evidence="2 3">
    <name type="scientific">Pacificimonas flava</name>
    <dbReference type="NCBI Taxonomy" id="1234595"/>
    <lineage>
        <taxon>Bacteria</taxon>
        <taxon>Pseudomonadati</taxon>
        <taxon>Pseudomonadota</taxon>
        <taxon>Alphaproteobacteria</taxon>
        <taxon>Sphingomonadales</taxon>
        <taxon>Sphingosinicellaceae</taxon>
        <taxon>Pacificimonas</taxon>
    </lineage>
</organism>
<comment type="caution">
    <text evidence="2">The sequence shown here is derived from an EMBL/GenBank/DDBJ whole genome shotgun (WGS) entry which is preliminary data.</text>
</comment>
<accession>M2U1J7</accession>
<dbReference type="EMBL" id="AMRV01000014">
    <property type="protein sequence ID" value="EMD81842.1"/>
    <property type="molecule type" value="Genomic_DNA"/>
</dbReference>
<evidence type="ECO:0000256" key="1">
    <source>
        <dbReference type="SAM" id="MobiDB-lite"/>
    </source>
</evidence>
<evidence type="ECO:0000313" key="2">
    <source>
        <dbReference type="EMBL" id="EMD81842.1"/>
    </source>
</evidence>
<proteinExistence type="predicted"/>
<evidence type="ECO:0000313" key="3">
    <source>
        <dbReference type="Proteomes" id="UP000011717"/>
    </source>
</evidence>
<name>M2U1J7_9SPHN</name>
<protein>
    <submittedName>
        <fullName evidence="2">Uncharacterized protein</fullName>
    </submittedName>
</protein>
<reference evidence="2 3" key="1">
    <citation type="journal article" date="2013" name="Genome Announc.">
        <title>Draft Genome Sequence of Strain JLT2015T, Belonging to the Family Sphingomonadaceae of the Alphaproteobacteria.</title>
        <authorList>
            <person name="Tang K."/>
            <person name="Liu K."/>
            <person name="Li S."/>
            <person name="Jiao N."/>
        </authorList>
    </citation>
    <scope>NUCLEOTIDE SEQUENCE [LARGE SCALE GENOMIC DNA]</scope>
    <source>
        <strain evidence="2 3">JLT2015</strain>
    </source>
</reference>
<keyword evidence="3" id="KW-1185">Reference proteome</keyword>
<gene>
    <name evidence="2" type="ORF">C725_2824</name>
</gene>
<dbReference type="Proteomes" id="UP000011717">
    <property type="component" value="Unassembled WGS sequence"/>
</dbReference>
<sequence>MRNGSRKLSSEADPGIDAVAIVTPNRGSSGPMGYRDTIG</sequence>
<dbReference type="AlphaFoldDB" id="M2U1J7"/>